<dbReference type="InterPro" id="IPR011009">
    <property type="entry name" value="Kinase-like_dom_sf"/>
</dbReference>
<feature type="domain" description="Protein kinase" evidence="2">
    <location>
        <begin position="45"/>
        <end position="121"/>
    </location>
</feature>
<dbReference type="Pfam" id="PF00069">
    <property type="entry name" value="Pkinase"/>
    <property type="match status" value="1"/>
</dbReference>
<dbReference type="GO" id="GO:0005524">
    <property type="term" value="F:ATP binding"/>
    <property type="evidence" value="ECO:0007669"/>
    <property type="project" value="UniProtKB-UniRule"/>
</dbReference>
<dbReference type="PANTHER" id="PTHR24347">
    <property type="entry name" value="SERINE/THREONINE-PROTEIN KINASE"/>
    <property type="match status" value="1"/>
</dbReference>
<dbReference type="SUPFAM" id="SSF56112">
    <property type="entry name" value="Protein kinase-like (PK-like)"/>
    <property type="match status" value="1"/>
</dbReference>
<sequence>RNNSRVLSRQRRIFKSISGCPSEGIVKECAYIRRVHHQSDIHRWYDIGEVIGHGNFSHVFSAVGRRDQSKLAIKQINKRLLRGQLYFVENEVNILKSCGHKNICQLRDAFESSSAYILVFE</sequence>
<dbReference type="GO" id="GO:0004672">
    <property type="term" value="F:protein kinase activity"/>
    <property type="evidence" value="ECO:0007669"/>
    <property type="project" value="InterPro"/>
</dbReference>
<evidence type="ECO:0000313" key="3">
    <source>
        <dbReference type="Proteomes" id="UP000887569"/>
    </source>
</evidence>
<dbReference type="WBParaSite" id="PgR025_g065_t01">
    <property type="protein sequence ID" value="PgR025_g065_t01"/>
    <property type="gene ID" value="PgR025_g065"/>
</dbReference>
<feature type="binding site" evidence="1">
    <location>
        <position position="74"/>
    </location>
    <ligand>
        <name>ATP</name>
        <dbReference type="ChEBI" id="CHEBI:30616"/>
    </ligand>
</feature>
<dbReference type="AlphaFoldDB" id="A0A915B516"/>
<keyword evidence="1" id="KW-0067">ATP-binding</keyword>
<evidence type="ECO:0000259" key="2">
    <source>
        <dbReference type="PROSITE" id="PS50011"/>
    </source>
</evidence>
<dbReference type="PROSITE" id="PS50011">
    <property type="entry name" value="PROTEIN_KINASE_DOM"/>
    <property type="match status" value="1"/>
</dbReference>
<accession>A0A915B516</accession>
<dbReference type="InterPro" id="IPR000719">
    <property type="entry name" value="Prot_kinase_dom"/>
</dbReference>
<dbReference type="Gene3D" id="3.30.200.20">
    <property type="entry name" value="Phosphorylase Kinase, domain 1"/>
    <property type="match status" value="1"/>
</dbReference>
<keyword evidence="3" id="KW-1185">Reference proteome</keyword>
<protein>
    <submittedName>
        <fullName evidence="4">Protein kinase domain-containing protein</fullName>
    </submittedName>
</protein>
<name>A0A915B516_PARUN</name>
<dbReference type="Proteomes" id="UP000887569">
    <property type="component" value="Unplaced"/>
</dbReference>
<dbReference type="InterPro" id="IPR017441">
    <property type="entry name" value="Protein_kinase_ATP_BS"/>
</dbReference>
<organism evidence="3 4">
    <name type="scientific">Parascaris univalens</name>
    <name type="common">Nematode worm</name>
    <dbReference type="NCBI Taxonomy" id="6257"/>
    <lineage>
        <taxon>Eukaryota</taxon>
        <taxon>Metazoa</taxon>
        <taxon>Ecdysozoa</taxon>
        <taxon>Nematoda</taxon>
        <taxon>Chromadorea</taxon>
        <taxon>Rhabditida</taxon>
        <taxon>Spirurina</taxon>
        <taxon>Ascaridomorpha</taxon>
        <taxon>Ascaridoidea</taxon>
        <taxon>Ascarididae</taxon>
        <taxon>Parascaris</taxon>
    </lineage>
</organism>
<evidence type="ECO:0000256" key="1">
    <source>
        <dbReference type="PROSITE-ProRule" id="PRU10141"/>
    </source>
</evidence>
<reference evidence="4" key="1">
    <citation type="submission" date="2022-11" db="UniProtKB">
        <authorList>
            <consortium name="WormBaseParasite"/>
        </authorList>
    </citation>
    <scope>IDENTIFICATION</scope>
</reference>
<proteinExistence type="predicted"/>
<evidence type="ECO:0000313" key="4">
    <source>
        <dbReference type="WBParaSite" id="PgR025_g065_t01"/>
    </source>
</evidence>
<keyword evidence="1" id="KW-0547">Nucleotide-binding</keyword>
<dbReference type="PROSITE" id="PS00107">
    <property type="entry name" value="PROTEIN_KINASE_ATP"/>
    <property type="match status" value="1"/>
</dbReference>